<dbReference type="InterPro" id="IPR016496">
    <property type="entry name" value="GTPase_HflX"/>
</dbReference>
<reference evidence="7" key="1">
    <citation type="submission" date="2017-07" db="EMBL/GenBank/DDBJ databases">
        <title>Taro Niue Genome Assembly and Annotation.</title>
        <authorList>
            <person name="Atibalentja N."/>
            <person name="Keating K."/>
            <person name="Fields C.J."/>
        </authorList>
    </citation>
    <scope>NUCLEOTIDE SEQUENCE</scope>
    <source>
        <strain evidence="7">Niue_2</strain>
        <tissue evidence="7">Leaf</tissue>
    </source>
</reference>
<organism evidence="7 8">
    <name type="scientific">Colocasia esculenta</name>
    <name type="common">Wild taro</name>
    <name type="synonym">Arum esculentum</name>
    <dbReference type="NCBI Taxonomy" id="4460"/>
    <lineage>
        <taxon>Eukaryota</taxon>
        <taxon>Viridiplantae</taxon>
        <taxon>Streptophyta</taxon>
        <taxon>Embryophyta</taxon>
        <taxon>Tracheophyta</taxon>
        <taxon>Spermatophyta</taxon>
        <taxon>Magnoliopsida</taxon>
        <taxon>Liliopsida</taxon>
        <taxon>Araceae</taxon>
        <taxon>Aroideae</taxon>
        <taxon>Colocasieae</taxon>
        <taxon>Colocasia</taxon>
    </lineage>
</organism>
<dbReference type="GO" id="GO:0005525">
    <property type="term" value="F:GTP binding"/>
    <property type="evidence" value="ECO:0007669"/>
    <property type="project" value="UniProtKB-KW"/>
</dbReference>
<dbReference type="PROSITE" id="PS51705">
    <property type="entry name" value="G_HFLX"/>
    <property type="match status" value="1"/>
</dbReference>
<dbReference type="GO" id="GO:0005737">
    <property type="term" value="C:cytoplasm"/>
    <property type="evidence" value="ECO:0007669"/>
    <property type="project" value="TreeGrafter"/>
</dbReference>
<evidence type="ECO:0000256" key="3">
    <source>
        <dbReference type="ARBA" id="ARBA00022842"/>
    </source>
</evidence>
<dbReference type="Pfam" id="PF13167">
    <property type="entry name" value="GTP-bdg_N"/>
    <property type="match status" value="1"/>
</dbReference>
<keyword evidence="1" id="KW-0479">Metal-binding</keyword>
<dbReference type="AlphaFoldDB" id="A0A843U7I6"/>
<feature type="region of interest" description="Disordered" evidence="5">
    <location>
        <begin position="455"/>
        <end position="487"/>
    </location>
</feature>
<feature type="region of interest" description="Disordered" evidence="5">
    <location>
        <begin position="36"/>
        <end position="79"/>
    </location>
</feature>
<evidence type="ECO:0000256" key="1">
    <source>
        <dbReference type="ARBA" id="ARBA00022723"/>
    </source>
</evidence>
<dbReference type="PANTHER" id="PTHR10229:SF8">
    <property type="entry name" value="GTPASE HFLX"/>
    <property type="match status" value="1"/>
</dbReference>
<dbReference type="InterPro" id="IPR042108">
    <property type="entry name" value="GTPase_HflX_N_sf"/>
</dbReference>
<feature type="compositionally biased region" description="Basic and acidic residues" evidence="5">
    <location>
        <begin position="455"/>
        <end position="469"/>
    </location>
</feature>
<dbReference type="EMBL" id="NMUH01000457">
    <property type="protein sequence ID" value="MQL79471.1"/>
    <property type="molecule type" value="Genomic_DNA"/>
</dbReference>
<dbReference type="OrthoDB" id="10268034at2759"/>
<evidence type="ECO:0000256" key="4">
    <source>
        <dbReference type="ARBA" id="ARBA00023134"/>
    </source>
</evidence>
<dbReference type="Proteomes" id="UP000652761">
    <property type="component" value="Unassembled WGS sequence"/>
</dbReference>
<evidence type="ECO:0000313" key="8">
    <source>
        <dbReference type="Proteomes" id="UP000652761"/>
    </source>
</evidence>
<dbReference type="SUPFAM" id="SSF52540">
    <property type="entry name" value="P-loop containing nucleoside triphosphate hydrolases"/>
    <property type="match status" value="1"/>
</dbReference>
<dbReference type="InterPro" id="IPR027417">
    <property type="entry name" value="P-loop_NTPase"/>
</dbReference>
<evidence type="ECO:0000259" key="6">
    <source>
        <dbReference type="PROSITE" id="PS51705"/>
    </source>
</evidence>
<comment type="caution">
    <text evidence="7">The sequence shown here is derived from an EMBL/GenBank/DDBJ whole genome shotgun (WGS) entry which is preliminary data.</text>
</comment>
<name>A0A843U7I6_COLES</name>
<evidence type="ECO:0000256" key="5">
    <source>
        <dbReference type="SAM" id="MobiDB-lite"/>
    </source>
</evidence>
<keyword evidence="3" id="KW-0460">Magnesium</keyword>
<keyword evidence="4" id="KW-0342">GTP-binding</keyword>
<keyword evidence="8" id="KW-1185">Reference proteome</keyword>
<dbReference type="Gene3D" id="3.40.50.11060">
    <property type="entry name" value="GTPase HflX, N-terminal domain"/>
    <property type="match status" value="1"/>
</dbReference>
<dbReference type="InterPro" id="IPR030394">
    <property type="entry name" value="G_HFLX_dom"/>
</dbReference>
<evidence type="ECO:0000256" key="2">
    <source>
        <dbReference type="ARBA" id="ARBA00022741"/>
    </source>
</evidence>
<dbReference type="GO" id="GO:0046872">
    <property type="term" value="F:metal ion binding"/>
    <property type="evidence" value="ECO:0007669"/>
    <property type="project" value="UniProtKB-KW"/>
</dbReference>
<dbReference type="GO" id="GO:0043022">
    <property type="term" value="F:ribosome binding"/>
    <property type="evidence" value="ECO:0007669"/>
    <property type="project" value="TreeGrafter"/>
</dbReference>
<accession>A0A843U7I6</accession>
<keyword evidence="2" id="KW-0547">Nucleotide-binding</keyword>
<dbReference type="Gene3D" id="3.40.50.300">
    <property type="entry name" value="P-loop containing nucleotide triphosphate hydrolases"/>
    <property type="match status" value="1"/>
</dbReference>
<gene>
    <name evidence="7" type="ORF">Taro_011919</name>
</gene>
<evidence type="ECO:0000313" key="7">
    <source>
        <dbReference type="EMBL" id="MQL79471.1"/>
    </source>
</evidence>
<feature type="domain" description="Hflx-type G" evidence="6">
    <location>
        <begin position="319"/>
        <end position="440"/>
    </location>
</feature>
<sequence length="635" mass="70397">MFRAISRLCTSTRSFHQAVSSIPPLSPAPQLSSALRCPLHASPPSSAPCSRQFSSSRRRRTDEGREEDGGGDGLFLLANKDPERSPRLFVVQPRLRPDSLLDWKLSEALNLANSLEEQRDGFYAEEFADKEPPPHVVVQNPLSRSLRAHADTYFGPGTVETVKTHIKALSSKASDELDAVFVNAILSGIQQRNLEAILDRVGLIIEIFNAHAETKEAKLQSELAALMYKKSRLVRIRGPDGRLTFGASGEAQVVSARGRGSGGRGFISGAGETELQLQRRRIQERRIHLLEQIEEVRRTRSLQRSARRRHGGLHGEGLTTVAVVGYTNAGKSTLVSALSRSDLYSDDRYSVLEYFVLNPYCFVDQIRPDDEEVWFVFSLDVNIILHRLFATVDPRLKSVILPSGRKVLLSDTVGFISDLPVQLVEAFHATLEEVVEADLLMIDLVEGKNGDHRYLNDGHLDESCDRKDGDSDDSMASELSSAEDRANGELETVDECSEEVYDANGGAESDVVSEELGTFSEEKDYLSSAKPLNEDETAYGLSSGNVTDEGELIPNSSEEMLADTDGPQNRFLGECQPKGTYCVKTSAILGVGLQELLFLIDEKLNAQKQLQKRNLEPFDRKWRPPHSIEETIVEQ</sequence>
<dbReference type="PANTHER" id="PTHR10229">
    <property type="entry name" value="GTP-BINDING PROTEIN HFLX"/>
    <property type="match status" value="1"/>
</dbReference>
<dbReference type="Pfam" id="PF16360">
    <property type="entry name" value="GTP-bdg_M"/>
    <property type="match status" value="1"/>
</dbReference>
<protein>
    <recommendedName>
        <fullName evidence="6">Hflx-type G domain-containing protein</fullName>
    </recommendedName>
</protein>
<proteinExistence type="predicted"/>
<dbReference type="InterPro" id="IPR032305">
    <property type="entry name" value="GTP-bd_M"/>
</dbReference>
<dbReference type="InterPro" id="IPR025121">
    <property type="entry name" value="GTPase_HflX_N"/>
</dbReference>
<dbReference type="FunFam" id="3.40.50.11060:FF:000003">
    <property type="entry name" value="GTP-binding protein chloroplastic"/>
    <property type="match status" value="1"/>
</dbReference>